<dbReference type="OrthoDB" id="9795421at2"/>
<dbReference type="PANTHER" id="PTHR21666">
    <property type="entry name" value="PEPTIDASE-RELATED"/>
    <property type="match status" value="1"/>
</dbReference>
<comment type="caution">
    <text evidence="3">The sequence shown here is derived from an EMBL/GenBank/DDBJ whole genome shotgun (WGS) entry which is preliminary data.</text>
</comment>
<dbReference type="GO" id="GO:0004222">
    <property type="term" value="F:metalloendopeptidase activity"/>
    <property type="evidence" value="ECO:0007669"/>
    <property type="project" value="TreeGrafter"/>
</dbReference>
<evidence type="ECO:0000256" key="1">
    <source>
        <dbReference type="SAM" id="MobiDB-lite"/>
    </source>
</evidence>
<dbReference type="Gene3D" id="3.10.350.10">
    <property type="entry name" value="LysM domain"/>
    <property type="match status" value="2"/>
</dbReference>
<evidence type="ECO:0000259" key="2">
    <source>
        <dbReference type="PROSITE" id="PS51782"/>
    </source>
</evidence>
<dbReference type="SUPFAM" id="SSF51261">
    <property type="entry name" value="Duplicated hybrid motif"/>
    <property type="match status" value="1"/>
</dbReference>
<dbReference type="PROSITE" id="PS51782">
    <property type="entry name" value="LYSM"/>
    <property type="match status" value="2"/>
</dbReference>
<dbReference type="AlphaFoldDB" id="A0A2T0RYL4"/>
<organism evidence="3 4">
    <name type="scientific">Aliiruegeria haliotis</name>
    <dbReference type="NCBI Taxonomy" id="1280846"/>
    <lineage>
        <taxon>Bacteria</taxon>
        <taxon>Pseudomonadati</taxon>
        <taxon>Pseudomonadota</taxon>
        <taxon>Alphaproteobacteria</taxon>
        <taxon>Rhodobacterales</taxon>
        <taxon>Roseobacteraceae</taxon>
        <taxon>Aliiruegeria</taxon>
    </lineage>
</organism>
<dbReference type="SMART" id="SM00257">
    <property type="entry name" value="LysM"/>
    <property type="match status" value="2"/>
</dbReference>
<dbReference type="Gene3D" id="2.70.70.10">
    <property type="entry name" value="Glucose Permease (Domain IIA)"/>
    <property type="match status" value="1"/>
</dbReference>
<dbReference type="InterPro" id="IPR036779">
    <property type="entry name" value="LysM_dom_sf"/>
</dbReference>
<dbReference type="CDD" id="cd12797">
    <property type="entry name" value="M23_peptidase"/>
    <property type="match status" value="1"/>
</dbReference>
<dbReference type="Proteomes" id="UP000239480">
    <property type="component" value="Unassembled WGS sequence"/>
</dbReference>
<feature type="region of interest" description="Disordered" evidence="1">
    <location>
        <begin position="224"/>
        <end position="292"/>
    </location>
</feature>
<proteinExistence type="predicted"/>
<dbReference type="CDD" id="cd00118">
    <property type="entry name" value="LysM"/>
    <property type="match status" value="1"/>
</dbReference>
<feature type="compositionally biased region" description="Basic and acidic residues" evidence="1">
    <location>
        <begin position="161"/>
        <end position="170"/>
    </location>
</feature>
<dbReference type="SUPFAM" id="SSF54106">
    <property type="entry name" value="LysM domain"/>
    <property type="match status" value="2"/>
</dbReference>
<dbReference type="Pfam" id="PF01476">
    <property type="entry name" value="LysM"/>
    <property type="match status" value="2"/>
</dbReference>
<dbReference type="EMBL" id="PVTD01000001">
    <property type="protein sequence ID" value="PRY26232.1"/>
    <property type="molecule type" value="Genomic_DNA"/>
</dbReference>
<dbReference type="InterPro" id="IPR050570">
    <property type="entry name" value="Cell_wall_metabolism_enzyme"/>
</dbReference>
<feature type="compositionally biased region" description="Low complexity" evidence="1">
    <location>
        <begin position="224"/>
        <end position="236"/>
    </location>
</feature>
<sequence length="401" mass="40919">MRPNARPSLGLCASVLVLSACSTTNLDLDLRDVGRGFDTTSAVQATTASRPTPDSRGIISYPNYQVVVAKRGDTVQDVAARIGIPAEELARYNGVPVTAALNPGEVLALPRRVAEPSASTGALNAGTVDIQTLAGGAIDRADVAAPSGATSTPTPRPATPKGKEPVRHKVEAGETAYSIARLYGVSARSLAEWNGLGPDLAVRTGQFLLIPVVVQESGAAAAASTSATTAPGQGSPTPTPPSASSPLPDEKTEPAVKTTTAATATPAGTPDSPDLGKDATKASASNARMTAPASGSIIRDFRKGRNDGIDIGAAAGSPVVAADSGVVAAITQDTDNVPIIVLRHSGGILTVYANVDDLKVKKGQNVKRGQSIATVRASNAPFLHFEVREGVEAVDPNDYLR</sequence>
<feature type="region of interest" description="Disordered" evidence="1">
    <location>
        <begin position="144"/>
        <end position="170"/>
    </location>
</feature>
<feature type="domain" description="LysM" evidence="2">
    <location>
        <begin position="166"/>
        <end position="210"/>
    </location>
</feature>
<reference evidence="3 4" key="1">
    <citation type="submission" date="2018-03" db="EMBL/GenBank/DDBJ databases">
        <title>Genomic Encyclopedia of Archaeal and Bacterial Type Strains, Phase II (KMG-II): from individual species to whole genera.</title>
        <authorList>
            <person name="Goeker M."/>
        </authorList>
    </citation>
    <scope>NUCLEOTIDE SEQUENCE [LARGE SCALE GENOMIC DNA]</scope>
    <source>
        <strain evidence="3 4">DSM 29328</strain>
    </source>
</reference>
<evidence type="ECO:0000313" key="4">
    <source>
        <dbReference type="Proteomes" id="UP000239480"/>
    </source>
</evidence>
<evidence type="ECO:0000313" key="3">
    <source>
        <dbReference type="EMBL" id="PRY26232.1"/>
    </source>
</evidence>
<dbReference type="InterPro" id="IPR011055">
    <property type="entry name" value="Dup_hybrid_motif"/>
</dbReference>
<dbReference type="Pfam" id="PF01551">
    <property type="entry name" value="Peptidase_M23"/>
    <property type="match status" value="1"/>
</dbReference>
<name>A0A2T0RYL4_9RHOB</name>
<dbReference type="RefSeq" id="WP_106203025.1">
    <property type="nucleotide sequence ID" value="NZ_PVTD01000001.1"/>
</dbReference>
<protein>
    <submittedName>
        <fullName evidence="3">Murein DD-endopeptidase MepM/ murein hydrolase activator NlpD</fullName>
    </submittedName>
</protein>
<dbReference type="PROSITE" id="PS51257">
    <property type="entry name" value="PROKAR_LIPOPROTEIN"/>
    <property type="match status" value="1"/>
</dbReference>
<feature type="compositionally biased region" description="Low complexity" evidence="1">
    <location>
        <begin position="255"/>
        <end position="270"/>
    </location>
</feature>
<feature type="domain" description="LysM" evidence="2">
    <location>
        <begin position="65"/>
        <end position="109"/>
    </location>
</feature>
<dbReference type="InterPro" id="IPR018392">
    <property type="entry name" value="LysM"/>
</dbReference>
<keyword evidence="4" id="KW-1185">Reference proteome</keyword>
<keyword evidence="3" id="KW-0378">Hydrolase</keyword>
<accession>A0A2T0RYL4</accession>
<gene>
    <name evidence="3" type="ORF">CLV78_101327</name>
</gene>
<dbReference type="PANTHER" id="PTHR21666:SF270">
    <property type="entry name" value="MUREIN HYDROLASE ACTIVATOR ENVC"/>
    <property type="match status" value="1"/>
</dbReference>
<dbReference type="InterPro" id="IPR016047">
    <property type="entry name" value="M23ase_b-sheet_dom"/>
</dbReference>
<feature type="compositionally biased region" description="Low complexity" evidence="1">
    <location>
        <begin position="144"/>
        <end position="153"/>
    </location>
</feature>